<name>A0A6H2A1K7_9ZZZZ</name>
<sequence>MKQFRQDNTAGFTDSEIEEMNTEYENQTKGITNPDELKHTAELILKKY</sequence>
<reference evidence="1" key="1">
    <citation type="submission" date="2020-03" db="EMBL/GenBank/DDBJ databases">
        <title>The deep terrestrial virosphere.</title>
        <authorList>
            <person name="Holmfeldt K."/>
            <person name="Nilsson E."/>
            <person name="Simone D."/>
            <person name="Lopez-Fernandez M."/>
            <person name="Wu X."/>
            <person name="de Brujin I."/>
            <person name="Lundin D."/>
            <person name="Andersson A."/>
            <person name="Bertilsson S."/>
            <person name="Dopson M."/>
        </authorList>
    </citation>
    <scope>NUCLEOTIDE SEQUENCE</scope>
    <source>
        <strain evidence="1">TM448A03436</strain>
        <strain evidence="2">TM448B04267</strain>
    </source>
</reference>
<accession>A0A6H2A1K7</accession>
<evidence type="ECO:0000313" key="2">
    <source>
        <dbReference type="EMBL" id="QJI03191.1"/>
    </source>
</evidence>
<evidence type="ECO:0000313" key="1">
    <source>
        <dbReference type="EMBL" id="QJA53330.1"/>
    </source>
</evidence>
<protein>
    <submittedName>
        <fullName evidence="1">Uncharacterized protein</fullName>
    </submittedName>
</protein>
<dbReference type="EMBL" id="MT144413">
    <property type="protein sequence ID" value="QJA53330.1"/>
    <property type="molecule type" value="Genomic_DNA"/>
</dbReference>
<organism evidence="1">
    <name type="scientific">viral metagenome</name>
    <dbReference type="NCBI Taxonomy" id="1070528"/>
    <lineage>
        <taxon>unclassified sequences</taxon>
        <taxon>metagenomes</taxon>
        <taxon>organismal metagenomes</taxon>
    </lineage>
</organism>
<dbReference type="EMBL" id="MT145066">
    <property type="protein sequence ID" value="QJI03191.1"/>
    <property type="molecule type" value="Genomic_DNA"/>
</dbReference>
<proteinExistence type="predicted"/>
<gene>
    <name evidence="1" type="ORF">TM448A03436_0006</name>
    <name evidence="2" type="ORF">TM448B04267_0006</name>
</gene>
<dbReference type="AlphaFoldDB" id="A0A6H2A1K7"/>